<sequence>MDTSTHTLSTLFAQLGLPNSEADTNAFIIEHRNLVGSIPLDKAPFWTTAQSSFLREAIEEDSDWAEIVDQLDNSLRK</sequence>
<proteinExistence type="predicted"/>
<comment type="caution">
    <text evidence="1">The sequence shown here is derived from an EMBL/GenBank/DDBJ whole genome shotgun (WGS) entry which is preliminary data.</text>
</comment>
<dbReference type="Pfam" id="PF10982">
    <property type="entry name" value="DUF2789"/>
    <property type="match status" value="1"/>
</dbReference>
<name>A0A2N6CR92_9GAMM</name>
<dbReference type="Gene3D" id="1.10.10.1130">
    <property type="entry name" value="Uncharacterised protein PF10982, DUF2789"/>
    <property type="match status" value="1"/>
</dbReference>
<evidence type="ECO:0000313" key="1">
    <source>
        <dbReference type="EMBL" id="PLX59580.1"/>
    </source>
</evidence>
<dbReference type="Proteomes" id="UP000235015">
    <property type="component" value="Unassembled WGS sequence"/>
</dbReference>
<reference evidence="1 2" key="1">
    <citation type="submission" date="2017-11" db="EMBL/GenBank/DDBJ databases">
        <title>Genome-resolved metagenomics identifies genetic mobility, metabolic interactions, and unexpected diversity in perchlorate-reducing communities.</title>
        <authorList>
            <person name="Barnum T.P."/>
            <person name="Figueroa I.A."/>
            <person name="Carlstrom C.I."/>
            <person name="Lucas L.N."/>
            <person name="Engelbrektson A.L."/>
            <person name="Coates J.D."/>
        </authorList>
    </citation>
    <scope>NUCLEOTIDE SEQUENCE [LARGE SCALE GENOMIC DNA]</scope>
    <source>
        <strain evidence="1">BM301</strain>
    </source>
</reference>
<dbReference type="EMBL" id="PKUN01000031">
    <property type="protein sequence ID" value="PLX59580.1"/>
    <property type="molecule type" value="Genomic_DNA"/>
</dbReference>
<evidence type="ECO:0000313" key="2">
    <source>
        <dbReference type="Proteomes" id="UP000235015"/>
    </source>
</evidence>
<protein>
    <submittedName>
        <fullName evidence="1">DUF2789 domain-containing protein</fullName>
    </submittedName>
</protein>
<accession>A0A2N6CR92</accession>
<gene>
    <name evidence="1" type="ORF">C0630_19335</name>
</gene>
<dbReference type="AlphaFoldDB" id="A0A2N6CR92"/>
<dbReference type="RefSeq" id="WP_273441036.1">
    <property type="nucleotide sequence ID" value="NZ_PKUN01000031.1"/>
</dbReference>
<dbReference type="InterPro" id="IPR038086">
    <property type="entry name" value="DUF2789_sf"/>
</dbReference>
<dbReference type="InterPro" id="IPR021250">
    <property type="entry name" value="DUF2789"/>
</dbReference>
<organism evidence="1 2">
    <name type="scientific">Sedimenticola selenatireducens</name>
    <dbReference type="NCBI Taxonomy" id="191960"/>
    <lineage>
        <taxon>Bacteria</taxon>
        <taxon>Pseudomonadati</taxon>
        <taxon>Pseudomonadota</taxon>
        <taxon>Gammaproteobacteria</taxon>
        <taxon>Chromatiales</taxon>
        <taxon>Sedimenticolaceae</taxon>
        <taxon>Sedimenticola</taxon>
    </lineage>
</organism>